<evidence type="ECO:0000259" key="1">
    <source>
        <dbReference type="PROSITE" id="PS50011"/>
    </source>
</evidence>
<name>A0A532V2S4_UNCL8</name>
<dbReference type="InterPro" id="IPR000719">
    <property type="entry name" value="Prot_kinase_dom"/>
</dbReference>
<comment type="caution">
    <text evidence="2">The sequence shown here is derived from an EMBL/GenBank/DDBJ whole genome shotgun (WGS) entry which is preliminary data.</text>
</comment>
<dbReference type="Proteomes" id="UP000319619">
    <property type="component" value="Unassembled WGS sequence"/>
</dbReference>
<dbReference type="GO" id="GO:0005524">
    <property type="term" value="F:ATP binding"/>
    <property type="evidence" value="ECO:0007669"/>
    <property type="project" value="InterPro"/>
</dbReference>
<dbReference type="GO" id="GO:0004674">
    <property type="term" value="F:protein serine/threonine kinase activity"/>
    <property type="evidence" value="ECO:0007669"/>
    <property type="project" value="TreeGrafter"/>
</dbReference>
<dbReference type="SMART" id="SM00220">
    <property type="entry name" value="S_TKc"/>
    <property type="match status" value="1"/>
</dbReference>
<protein>
    <recommendedName>
        <fullName evidence="1">Protein kinase domain-containing protein</fullName>
    </recommendedName>
</protein>
<gene>
    <name evidence="2" type="ORF">CEE37_02870</name>
</gene>
<accession>A0A532V2S4</accession>
<reference evidence="2 3" key="1">
    <citation type="submission" date="2017-06" db="EMBL/GenBank/DDBJ databases">
        <title>Novel microbial phyla capable of carbon fixation and sulfur reduction in deep-sea sediments.</title>
        <authorList>
            <person name="Huang J."/>
            <person name="Baker B."/>
            <person name="Wang Y."/>
        </authorList>
    </citation>
    <scope>NUCLEOTIDE SEQUENCE [LARGE SCALE GENOMIC DNA]</scope>
    <source>
        <strain evidence="2">B3_LCP</strain>
    </source>
</reference>
<proteinExistence type="predicted"/>
<organism evidence="2 3">
    <name type="scientific">candidate division LCP-89 bacterium B3_LCP</name>
    <dbReference type="NCBI Taxonomy" id="2012998"/>
    <lineage>
        <taxon>Bacteria</taxon>
        <taxon>Pseudomonadati</taxon>
        <taxon>Bacteria division LCP-89</taxon>
    </lineage>
</organism>
<dbReference type="AlphaFoldDB" id="A0A532V2S4"/>
<dbReference type="PROSITE" id="PS50011">
    <property type="entry name" value="PROTEIN_KINASE_DOM"/>
    <property type="match status" value="1"/>
</dbReference>
<sequence>MLEDFPKTKTLVGQKADYKILESIGEGGKGKTYLAEVVNSRDSLAIGYKCVVKIPKIEFPKFTIQQNIDWLQKIQNSFANELNSFYRLQGLDCAAEILDYGAIELDIGDKKHPAHFLVQRHIKGEQLDEIFPKNLGGIKTAKEYFEWCRKLTEALLKIHQREVIHADIWPANIMVYKGEIVFIDFGQGILKDIDFITEIGDRRGDHYNYVAPERRNLKMRWYVEADIYSLGGIFYYLATGQPPPIPTEDHDKLKEKITRNIKRINIELYNANSGVVDVIARCLRYKNLHRTPHAEGILQDLDIFTTKNVRNRDKKQIEITKNIPKELDTLKKHNNGLFCWMAYSEISLFQQKLENMQQGVYDLTGDYDDIINGLCRNLAILSQGHKYITVSTPQFWHPDNLGVNGRFLTMNKLVAQRGACIQRIFLVTDEDEEKDEYLPHILRAHRGKITELRKEGFQNDDINKAGLHEWVYKATIEERELLFRRGGHFGLWKKRGQSMLISPVYNENRRIVIIRFRSNSPYNTEMSKIFKGLRQGAKSLINYRIKSK</sequence>
<dbReference type="PANTHER" id="PTHR44167:SF24">
    <property type="entry name" value="SERINE_THREONINE-PROTEIN KINASE CHK2"/>
    <property type="match status" value="1"/>
</dbReference>
<dbReference type="Pfam" id="PF00069">
    <property type="entry name" value="Pkinase"/>
    <property type="match status" value="1"/>
</dbReference>
<dbReference type="InterPro" id="IPR011009">
    <property type="entry name" value="Kinase-like_dom_sf"/>
</dbReference>
<evidence type="ECO:0000313" key="2">
    <source>
        <dbReference type="EMBL" id="TKJ41521.1"/>
    </source>
</evidence>
<dbReference type="PANTHER" id="PTHR44167">
    <property type="entry name" value="OVARIAN-SPECIFIC SERINE/THREONINE-PROTEIN KINASE LOK-RELATED"/>
    <property type="match status" value="1"/>
</dbReference>
<dbReference type="GO" id="GO:0005737">
    <property type="term" value="C:cytoplasm"/>
    <property type="evidence" value="ECO:0007669"/>
    <property type="project" value="TreeGrafter"/>
</dbReference>
<dbReference type="Gene3D" id="1.10.510.10">
    <property type="entry name" value="Transferase(Phosphotransferase) domain 1"/>
    <property type="match status" value="1"/>
</dbReference>
<feature type="domain" description="Protein kinase" evidence="1">
    <location>
        <begin position="18"/>
        <end position="305"/>
    </location>
</feature>
<evidence type="ECO:0000313" key="3">
    <source>
        <dbReference type="Proteomes" id="UP000319619"/>
    </source>
</evidence>
<dbReference type="EMBL" id="NJBN01000002">
    <property type="protein sequence ID" value="TKJ41521.1"/>
    <property type="molecule type" value="Genomic_DNA"/>
</dbReference>
<dbReference type="SUPFAM" id="SSF56112">
    <property type="entry name" value="Protein kinase-like (PK-like)"/>
    <property type="match status" value="1"/>
</dbReference>